<dbReference type="GO" id="GO:0016989">
    <property type="term" value="F:sigma factor antagonist activity"/>
    <property type="evidence" value="ECO:0007669"/>
    <property type="project" value="TreeGrafter"/>
</dbReference>
<dbReference type="PANTHER" id="PTHR30273:SF2">
    <property type="entry name" value="PROTEIN FECR"/>
    <property type="match status" value="1"/>
</dbReference>
<evidence type="ECO:0000259" key="2">
    <source>
        <dbReference type="Pfam" id="PF16220"/>
    </source>
</evidence>
<name>A0A4S4B2B9_9RHOO</name>
<evidence type="ECO:0000313" key="3">
    <source>
        <dbReference type="EMBL" id="THF66335.1"/>
    </source>
</evidence>
<dbReference type="Gene3D" id="2.60.120.1440">
    <property type="match status" value="1"/>
</dbReference>
<dbReference type="InterPro" id="IPR006860">
    <property type="entry name" value="FecR"/>
</dbReference>
<gene>
    <name evidence="3" type="ORF">E6C76_05690</name>
</gene>
<feature type="domain" description="FecR protein" evidence="1">
    <location>
        <begin position="119"/>
        <end position="210"/>
    </location>
</feature>
<organism evidence="3 4">
    <name type="scientific">Pseudothauera nasutitermitis</name>
    <dbReference type="NCBI Taxonomy" id="2565930"/>
    <lineage>
        <taxon>Bacteria</taxon>
        <taxon>Pseudomonadati</taxon>
        <taxon>Pseudomonadota</taxon>
        <taxon>Betaproteobacteria</taxon>
        <taxon>Rhodocyclales</taxon>
        <taxon>Zoogloeaceae</taxon>
        <taxon>Pseudothauera</taxon>
    </lineage>
</organism>
<dbReference type="RefSeq" id="WP_136347284.1">
    <property type="nucleotide sequence ID" value="NZ_SSOC01000002.1"/>
</dbReference>
<dbReference type="InterPro" id="IPR012373">
    <property type="entry name" value="Ferrdict_sens_TM"/>
</dbReference>
<dbReference type="OrthoDB" id="1100567at2"/>
<dbReference type="PIRSF" id="PIRSF018266">
    <property type="entry name" value="FecR"/>
    <property type="match status" value="1"/>
</dbReference>
<feature type="domain" description="FecR N-terminal" evidence="2">
    <location>
        <begin position="13"/>
        <end position="52"/>
    </location>
</feature>
<protein>
    <submittedName>
        <fullName evidence="3">FecR family protein</fullName>
    </submittedName>
</protein>
<keyword evidence="4" id="KW-1185">Reference proteome</keyword>
<sequence length="327" mass="35820">MNTPARRLDPITERAIDWLVRLDSGSATAEDRSAFEAWLDADPRHRNAWQTISGLLHQPIATLREAESHLPGQRRAARLALTTPQRRKALRNSAVALLLMSLGGYALNRQHPLGTLAADLHTATGERRQVQLADGSTLVLNARSAVDVEYSASMRLLRLRKGEILIHTAPDPARPLVVQTLHGQAHALGTRFSVRQLDTHSELAVLEHRVQLTATSGAQQVFDAGSTARFDGTRIQPLAASATIHAAWADGQLDVRDQPLGEVVNALRPYKRGHLRVSPQAAALRVYGVFPLDDPDATLLSLAETQPIAIRRYGALVTLIEHRSESE</sequence>
<reference evidence="3 4" key="1">
    <citation type="submission" date="2019-04" db="EMBL/GenBank/DDBJ databases">
        <title>Azoarcus nasutitermitis sp. nov. isolated from termite nest.</title>
        <authorList>
            <person name="Lin S.-Y."/>
            <person name="Hameed A."/>
            <person name="Hsu Y.-H."/>
            <person name="Young C.-C."/>
        </authorList>
    </citation>
    <scope>NUCLEOTIDE SEQUENCE [LARGE SCALE GENOMIC DNA]</scope>
    <source>
        <strain evidence="3 4">CC-YHH838</strain>
    </source>
</reference>
<accession>A0A4S4B2B9</accession>
<dbReference type="Pfam" id="PF16220">
    <property type="entry name" value="DUF4880"/>
    <property type="match status" value="1"/>
</dbReference>
<dbReference type="EMBL" id="SSOC01000002">
    <property type="protein sequence ID" value="THF66335.1"/>
    <property type="molecule type" value="Genomic_DNA"/>
</dbReference>
<evidence type="ECO:0000259" key="1">
    <source>
        <dbReference type="Pfam" id="PF04773"/>
    </source>
</evidence>
<dbReference type="Proteomes" id="UP000308430">
    <property type="component" value="Unassembled WGS sequence"/>
</dbReference>
<proteinExistence type="predicted"/>
<comment type="caution">
    <text evidence="3">The sequence shown here is derived from an EMBL/GenBank/DDBJ whole genome shotgun (WGS) entry which is preliminary data.</text>
</comment>
<evidence type="ECO:0000313" key="4">
    <source>
        <dbReference type="Proteomes" id="UP000308430"/>
    </source>
</evidence>
<dbReference type="InterPro" id="IPR032623">
    <property type="entry name" value="FecR_N"/>
</dbReference>
<dbReference type="AlphaFoldDB" id="A0A4S4B2B9"/>
<dbReference type="Pfam" id="PF04773">
    <property type="entry name" value="FecR"/>
    <property type="match status" value="1"/>
</dbReference>
<dbReference type="PANTHER" id="PTHR30273">
    <property type="entry name" value="PERIPLASMIC SIGNAL SENSOR AND SIGMA FACTOR ACTIVATOR FECR-RELATED"/>
    <property type="match status" value="1"/>
</dbReference>